<organism evidence="1 2">
    <name type="scientific">Stomoxys calcitrans</name>
    <name type="common">Stable fly</name>
    <name type="synonym">Conops calcitrans</name>
    <dbReference type="NCBI Taxonomy" id="35570"/>
    <lineage>
        <taxon>Eukaryota</taxon>
        <taxon>Metazoa</taxon>
        <taxon>Ecdysozoa</taxon>
        <taxon>Arthropoda</taxon>
        <taxon>Hexapoda</taxon>
        <taxon>Insecta</taxon>
        <taxon>Pterygota</taxon>
        <taxon>Neoptera</taxon>
        <taxon>Endopterygota</taxon>
        <taxon>Diptera</taxon>
        <taxon>Brachycera</taxon>
        <taxon>Muscomorpha</taxon>
        <taxon>Muscoidea</taxon>
        <taxon>Muscidae</taxon>
        <taxon>Stomoxys</taxon>
    </lineage>
</organism>
<evidence type="ECO:0000313" key="2">
    <source>
        <dbReference type="Proteomes" id="UP000095300"/>
    </source>
</evidence>
<sequence length="527" mass="62058">MEEDYLNLDDYDVYQKTQRRHQHQTATKRKQHHCPTKKYNNSEELYRLQPQDFDGRSDDILLKTLLSKFQMSFLYPFLKAYGITYRSLRYLSVDDINTAIRSIGHRAEFREKLFTWRRKKYRTNDVVIVQEKIIPSTINSTEEPYIRRSSEDTLNNTKEISEISEDTQSNTKESITTFEDISTSIRNESLKFESDIMDELPLELEIDGMEVKKPKLEATVNLRETRVGLMLNLEELINESVFGPIMKAFYKKHGYLERKHRDELIQAVIDYVINKEIKLHCSDFAKIVDMIVNIFPAEHDSRDYYFINRKGKRNPMGRLYTKYYNTLKRMRVRDIHQEFTQESTTYMQSDTLADDDAMLTTGLTTPTSSTIAPRNVVNANDGNNIGNICSSSNSNTTQIELIDDDEFQELMQLDDTSMSAIKNFLRCRDVSWDDVKTVWSKTYLSRQEDVEHSTTKDVLQQWPKYLNARAMELFNIDFGLKFSRNKVNILKRKWSQFVEKVSHYYTSNIKEEMCKGLFALWKTKPGK</sequence>
<name>A0A1I8P736_STOCA</name>
<gene>
    <name evidence="1" type="primary">106092269</name>
</gene>
<accession>A0A1I8P736</accession>
<dbReference type="EnsemblMetazoa" id="SCAU005375-RA">
    <property type="protein sequence ID" value="SCAU005375-PA"/>
    <property type="gene ID" value="SCAU005375"/>
</dbReference>
<dbReference type="OrthoDB" id="8022339at2759"/>
<keyword evidence="2" id="KW-1185">Reference proteome</keyword>
<protein>
    <submittedName>
        <fullName evidence="1">Uncharacterized protein</fullName>
    </submittedName>
</protein>
<evidence type="ECO:0000313" key="1">
    <source>
        <dbReference type="EnsemblMetazoa" id="SCAU005375-PA"/>
    </source>
</evidence>
<proteinExistence type="predicted"/>
<dbReference type="AlphaFoldDB" id="A0A1I8P736"/>
<dbReference type="Proteomes" id="UP000095300">
    <property type="component" value="Unassembled WGS sequence"/>
</dbReference>
<dbReference type="VEuPathDB" id="VectorBase:SCAU005375"/>
<reference evidence="1" key="1">
    <citation type="submission" date="2020-05" db="UniProtKB">
        <authorList>
            <consortium name="EnsemblMetazoa"/>
        </authorList>
    </citation>
    <scope>IDENTIFICATION</scope>
    <source>
        <strain evidence="1">USDA</strain>
    </source>
</reference>